<dbReference type="Proteomes" id="UP000193144">
    <property type="component" value="Unassembled WGS sequence"/>
</dbReference>
<feature type="region of interest" description="Disordered" evidence="1">
    <location>
        <begin position="44"/>
        <end position="70"/>
    </location>
</feature>
<evidence type="ECO:0000313" key="3">
    <source>
        <dbReference type="Proteomes" id="UP000193144"/>
    </source>
</evidence>
<dbReference type="EMBL" id="MCFA01000173">
    <property type="protein sequence ID" value="ORY01186.1"/>
    <property type="molecule type" value="Genomic_DNA"/>
</dbReference>
<evidence type="ECO:0000313" key="2">
    <source>
        <dbReference type="EMBL" id="ORY01186.1"/>
    </source>
</evidence>
<gene>
    <name evidence="2" type="ORF">BCR34DRAFT_606028</name>
</gene>
<comment type="caution">
    <text evidence="2">The sequence shown here is derived from an EMBL/GenBank/DDBJ whole genome shotgun (WGS) entry which is preliminary data.</text>
</comment>
<accession>A0A1Y1YT87</accession>
<protein>
    <submittedName>
        <fullName evidence="2">Uncharacterized protein</fullName>
    </submittedName>
</protein>
<proteinExistence type="predicted"/>
<organism evidence="2 3">
    <name type="scientific">Clohesyomyces aquaticus</name>
    <dbReference type="NCBI Taxonomy" id="1231657"/>
    <lineage>
        <taxon>Eukaryota</taxon>
        <taxon>Fungi</taxon>
        <taxon>Dikarya</taxon>
        <taxon>Ascomycota</taxon>
        <taxon>Pezizomycotina</taxon>
        <taxon>Dothideomycetes</taxon>
        <taxon>Pleosporomycetidae</taxon>
        <taxon>Pleosporales</taxon>
        <taxon>Lindgomycetaceae</taxon>
        <taxon>Clohesyomyces</taxon>
    </lineage>
</organism>
<dbReference type="AlphaFoldDB" id="A0A1Y1YT87"/>
<keyword evidence="3" id="KW-1185">Reference proteome</keyword>
<evidence type="ECO:0000256" key="1">
    <source>
        <dbReference type="SAM" id="MobiDB-lite"/>
    </source>
</evidence>
<sequence>MLMGPLSPRTYRGGVTNVVRNMGSGGHTVDDQGAPWEVEFDLVEPDDNDPYAEGLEDDDLGKEAWHNLDT</sequence>
<reference evidence="2 3" key="1">
    <citation type="submission" date="2016-07" db="EMBL/GenBank/DDBJ databases">
        <title>Pervasive Adenine N6-methylation of Active Genes in Fungi.</title>
        <authorList>
            <consortium name="DOE Joint Genome Institute"/>
            <person name="Mondo S.J."/>
            <person name="Dannebaum R.O."/>
            <person name="Kuo R.C."/>
            <person name="Labutti K."/>
            <person name="Haridas S."/>
            <person name="Kuo A."/>
            <person name="Salamov A."/>
            <person name="Ahrendt S.R."/>
            <person name="Lipzen A."/>
            <person name="Sullivan W."/>
            <person name="Andreopoulos W.B."/>
            <person name="Clum A."/>
            <person name="Lindquist E."/>
            <person name="Daum C."/>
            <person name="Ramamoorthy G.K."/>
            <person name="Gryganskyi A."/>
            <person name="Culley D."/>
            <person name="Magnuson J.K."/>
            <person name="James T.Y."/>
            <person name="O'Malley M.A."/>
            <person name="Stajich J.E."/>
            <person name="Spatafora J.W."/>
            <person name="Visel A."/>
            <person name="Grigoriev I.V."/>
        </authorList>
    </citation>
    <scope>NUCLEOTIDE SEQUENCE [LARGE SCALE GENOMIC DNA]</scope>
    <source>
        <strain evidence="2 3">CBS 115471</strain>
    </source>
</reference>
<name>A0A1Y1YT87_9PLEO</name>
<feature type="compositionally biased region" description="Basic and acidic residues" evidence="1">
    <location>
        <begin position="61"/>
        <end position="70"/>
    </location>
</feature>
<feature type="compositionally biased region" description="Acidic residues" evidence="1">
    <location>
        <begin position="44"/>
        <end position="60"/>
    </location>
</feature>